<reference evidence="2" key="1">
    <citation type="submission" date="2015-04" db="EMBL/GenBank/DDBJ databases">
        <title>The genome sequence of the plant pathogenic Rhizarian Plasmodiophora brassicae reveals insights in its biotrophic life cycle and the origin of chitin synthesis.</title>
        <authorList>
            <person name="Schwelm A."/>
            <person name="Fogelqvist J."/>
            <person name="Knaust A."/>
            <person name="Julke S."/>
            <person name="Lilja T."/>
            <person name="Dhandapani V."/>
            <person name="Bonilla-Rosso G."/>
            <person name="Karlsson M."/>
            <person name="Shevchenko A."/>
            <person name="Choi S.R."/>
            <person name="Kim H.G."/>
            <person name="Park J.Y."/>
            <person name="Lim Y.P."/>
            <person name="Ludwig-Muller J."/>
            <person name="Dixelius C."/>
        </authorList>
    </citation>
    <scope>NUCLEOTIDE SEQUENCE</scope>
    <source>
        <tissue evidence="2">Potato root galls</tissue>
    </source>
</reference>
<name>A0A0H5RF17_9EUKA</name>
<dbReference type="InterPro" id="IPR026847">
    <property type="entry name" value="VPS13"/>
</dbReference>
<proteinExistence type="inferred from homology"/>
<comment type="similarity">
    <text evidence="1">Belongs to the VPS13 family.</text>
</comment>
<dbReference type="PANTHER" id="PTHR16166">
    <property type="entry name" value="VACUOLAR PROTEIN SORTING-ASSOCIATED PROTEIN VPS13"/>
    <property type="match status" value="1"/>
</dbReference>
<protein>
    <submittedName>
        <fullName evidence="2">Uncharacterized protein</fullName>
    </submittedName>
</protein>
<evidence type="ECO:0000256" key="1">
    <source>
        <dbReference type="ARBA" id="ARBA00006545"/>
    </source>
</evidence>
<dbReference type="GO" id="GO:0045053">
    <property type="term" value="P:protein retention in Golgi apparatus"/>
    <property type="evidence" value="ECO:0007669"/>
    <property type="project" value="TreeGrafter"/>
</dbReference>
<sequence length="168" mass="19233">TYTTDSSHVYEDSGCVPAPYKIENFTFLTLIFSQENVQGREERVLPYHTKEFAWDEPMKSRRVTIYAMADGRSTNARHQYVGVYNIDRLCSDYTPVRLAGHDRIMPHSRELKIEVVASGPVRVLRIFDSMLEPPIDHHVKDHQHSFEVHARCSKFGISLIGPVSSARA</sequence>
<dbReference type="EMBL" id="HACM01011700">
    <property type="protein sequence ID" value="CRZ12142.1"/>
    <property type="molecule type" value="Transcribed_RNA"/>
</dbReference>
<evidence type="ECO:0000313" key="2">
    <source>
        <dbReference type="EMBL" id="CRZ12142.1"/>
    </source>
</evidence>
<organism evidence="2">
    <name type="scientific">Spongospora subterranea</name>
    <dbReference type="NCBI Taxonomy" id="70186"/>
    <lineage>
        <taxon>Eukaryota</taxon>
        <taxon>Sar</taxon>
        <taxon>Rhizaria</taxon>
        <taxon>Endomyxa</taxon>
        <taxon>Phytomyxea</taxon>
        <taxon>Plasmodiophorida</taxon>
        <taxon>Plasmodiophoridae</taxon>
        <taxon>Spongospora</taxon>
    </lineage>
</organism>
<feature type="non-terminal residue" evidence="2">
    <location>
        <position position="1"/>
    </location>
</feature>
<dbReference type="PANTHER" id="PTHR16166:SF93">
    <property type="entry name" value="INTERMEMBRANE LIPID TRANSFER PROTEIN VPS13"/>
    <property type="match status" value="1"/>
</dbReference>
<dbReference type="AlphaFoldDB" id="A0A0H5RF17"/>
<accession>A0A0H5RF17</accession>
<feature type="non-terminal residue" evidence="2">
    <location>
        <position position="168"/>
    </location>
</feature>
<dbReference type="GO" id="GO:0006623">
    <property type="term" value="P:protein targeting to vacuole"/>
    <property type="evidence" value="ECO:0007669"/>
    <property type="project" value="TreeGrafter"/>
</dbReference>